<evidence type="ECO:0000313" key="3">
    <source>
        <dbReference type="Proteomes" id="UP000006727"/>
    </source>
</evidence>
<keyword evidence="3" id="KW-1185">Reference proteome</keyword>
<dbReference type="EnsemblPlants" id="Pp3c2_3300V3.1">
    <property type="protein sequence ID" value="Pp3c2_3300V3.1"/>
    <property type="gene ID" value="Pp3c2_3300"/>
</dbReference>
<evidence type="ECO:0000313" key="1">
    <source>
        <dbReference type="EMBL" id="PNR59354.1"/>
    </source>
</evidence>
<dbReference type="Proteomes" id="UP000006727">
    <property type="component" value="Chromosome 2"/>
</dbReference>
<dbReference type="Gramene" id="Pp3c2_3300V3.1">
    <property type="protein sequence ID" value="Pp3c2_3300V3.1"/>
    <property type="gene ID" value="Pp3c2_3300"/>
</dbReference>
<sequence>MIVGGCTSNCKVEHFANQKEAALNDSKAP</sequence>
<dbReference type="EMBL" id="ABEU02000002">
    <property type="protein sequence ID" value="PNR59354.1"/>
    <property type="molecule type" value="Genomic_DNA"/>
</dbReference>
<name>A0A2K1L000_PHYPA</name>
<reference evidence="1 3" key="2">
    <citation type="journal article" date="2018" name="Plant J.">
        <title>The Physcomitrella patens chromosome-scale assembly reveals moss genome structure and evolution.</title>
        <authorList>
            <person name="Lang D."/>
            <person name="Ullrich K.K."/>
            <person name="Murat F."/>
            <person name="Fuchs J."/>
            <person name="Jenkins J."/>
            <person name="Haas F.B."/>
            <person name="Piednoel M."/>
            <person name="Gundlach H."/>
            <person name="Van Bel M."/>
            <person name="Meyberg R."/>
            <person name="Vives C."/>
            <person name="Morata J."/>
            <person name="Symeonidi A."/>
            <person name="Hiss M."/>
            <person name="Muchero W."/>
            <person name="Kamisugi Y."/>
            <person name="Saleh O."/>
            <person name="Blanc G."/>
            <person name="Decker E.L."/>
            <person name="van Gessel N."/>
            <person name="Grimwood J."/>
            <person name="Hayes R.D."/>
            <person name="Graham S.W."/>
            <person name="Gunter L.E."/>
            <person name="McDaniel S.F."/>
            <person name="Hoernstein S.N.W."/>
            <person name="Larsson A."/>
            <person name="Li F.W."/>
            <person name="Perroud P.F."/>
            <person name="Phillips J."/>
            <person name="Ranjan P."/>
            <person name="Rokshar D.S."/>
            <person name="Rothfels C.J."/>
            <person name="Schneider L."/>
            <person name="Shu S."/>
            <person name="Stevenson D.W."/>
            <person name="Thummler F."/>
            <person name="Tillich M."/>
            <person name="Villarreal Aguilar J.C."/>
            <person name="Widiez T."/>
            <person name="Wong G.K."/>
            <person name="Wymore A."/>
            <person name="Zhang Y."/>
            <person name="Zimmer A.D."/>
            <person name="Quatrano R.S."/>
            <person name="Mayer K.F.X."/>
            <person name="Goodstein D."/>
            <person name="Casacuberta J.M."/>
            <person name="Vandepoele K."/>
            <person name="Reski R."/>
            <person name="Cuming A.C."/>
            <person name="Tuskan G.A."/>
            <person name="Maumus F."/>
            <person name="Salse J."/>
            <person name="Schmutz J."/>
            <person name="Rensing S.A."/>
        </authorList>
    </citation>
    <scope>NUCLEOTIDE SEQUENCE [LARGE SCALE GENOMIC DNA]</scope>
    <source>
        <strain evidence="2 3">cv. Gransden 2004</strain>
    </source>
</reference>
<evidence type="ECO:0000313" key="2">
    <source>
        <dbReference type="EnsemblPlants" id="Pp3c2_3300V3.1"/>
    </source>
</evidence>
<protein>
    <submittedName>
        <fullName evidence="1 2">Uncharacterized protein</fullName>
    </submittedName>
</protein>
<reference evidence="1 3" key="1">
    <citation type="journal article" date="2008" name="Science">
        <title>The Physcomitrella genome reveals evolutionary insights into the conquest of land by plants.</title>
        <authorList>
            <person name="Rensing S."/>
            <person name="Lang D."/>
            <person name="Zimmer A."/>
            <person name="Terry A."/>
            <person name="Salamov A."/>
            <person name="Shapiro H."/>
            <person name="Nishiyama T."/>
            <person name="Perroud P.-F."/>
            <person name="Lindquist E."/>
            <person name="Kamisugi Y."/>
            <person name="Tanahashi T."/>
            <person name="Sakakibara K."/>
            <person name="Fujita T."/>
            <person name="Oishi K."/>
            <person name="Shin-I T."/>
            <person name="Kuroki Y."/>
            <person name="Toyoda A."/>
            <person name="Suzuki Y."/>
            <person name="Hashimoto A."/>
            <person name="Yamaguchi K."/>
            <person name="Sugano A."/>
            <person name="Kohara Y."/>
            <person name="Fujiyama A."/>
            <person name="Anterola A."/>
            <person name="Aoki S."/>
            <person name="Ashton N."/>
            <person name="Barbazuk W.B."/>
            <person name="Barker E."/>
            <person name="Bennetzen J."/>
            <person name="Bezanilla M."/>
            <person name="Blankenship R."/>
            <person name="Cho S.H."/>
            <person name="Dutcher S."/>
            <person name="Estelle M."/>
            <person name="Fawcett J.A."/>
            <person name="Gundlach H."/>
            <person name="Hanada K."/>
            <person name="Heyl A."/>
            <person name="Hicks K.A."/>
            <person name="Hugh J."/>
            <person name="Lohr M."/>
            <person name="Mayer K."/>
            <person name="Melkozernov A."/>
            <person name="Murata T."/>
            <person name="Nelson D."/>
            <person name="Pils B."/>
            <person name="Prigge M."/>
            <person name="Reiss B."/>
            <person name="Renner T."/>
            <person name="Rombauts S."/>
            <person name="Rushton P."/>
            <person name="Sanderfoot A."/>
            <person name="Schween G."/>
            <person name="Shiu S.-H."/>
            <person name="Stueber K."/>
            <person name="Theodoulou F.L."/>
            <person name="Tu H."/>
            <person name="Van de Peer Y."/>
            <person name="Verrier P.J."/>
            <person name="Waters E."/>
            <person name="Wood A."/>
            <person name="Yang L."/>
            <person name="Cove D."/>
            <person name="Cuming A."/>
            <person name="Hasebe M."/>
            <person name="Lucas S."/>
            <person name="Mishler D.B."/>
            <person name="Reski R."/>
            <person name="Grigoriev I."/>
            <person name="Quatrano R.S."/>
            <person name="Boore J.L."/>
        </authorList>
    </citation>
    <scope>NUCLEOTIDE SEQUENCE [LARGE SCALE GENOMIC DNA]</scope>
    <source>
        <strain evidence="2 3">cv. Gransden 2004</strain>
    </source>
</reference>
<accession>A0A2K1L000</accession>
<gene>
    <name evidence="1" type="ORF">PHYPA_002145</name>
</gene>
<organism evidence="1">
    <name type="scientific">Physcomitrium patens</name>
    <name type="common">Spreading-leaved earth moss</name>
    <name type="synonym">Physcomitrella patens</name>
    <dbReference type="NCBI Taxonomy" id="3218"/>
    <lineage>
        <taxon>Eukaryota</taxon>
        <taxon>Viridiplantae</taxon>
        <taxon>Streptophyta</taxon>
        <taxon>Embryophyta</taxon>
        <taxon>Bryophyta</taxon>
        <taxon>Bryophytina</taxon>
        <taxon>Bryopsida</taxon>
        <taxon>Funariidae</taxon>
        <taxon>Funariales</taxon>
        <taxon>Funariaceae</taxon>
        <taxon>Physcomitrium</taxon>
    </lineage>
</organism>
<dbReference type="InParanoid" id="A0A2K1L000"/>
<reference evidence="2" key="3">
    <citation type="submission" date="2020-12" db="UniProtKB">
        <authorList>
            <consortium name="EnsemblPlants"/>
        </authorList>
    </citation>
    <scope>IDENTIFICATION</scope>
</reference>
<proteinExistence type="predicted"/>
<dbReference type="AlphaFoldDB" id="A0A2K1L000"/>